<evidence type="ECO:0000313" key="2">
    <source>
        <dbReference type="Proteomes" id="UP000029553"/>
    </source>
</evidence>
<reference evidence="1 2" key="1">
    <citation type="submission" date="2013-09" db="EMBL/GenBank/DDBJ databases">
        <title>High correlation between genotypes and phenotypes of environmental bacteria Comamonas testosteroni strains.</title>
        <authorList>
            <person name="Liu L."/>
            <person name="Zhu W."/>
            <person name="Xia X."/>
            <person name="Xu B."/>
            <person name="Luo M."/>
            <person name="Wang G."/>
        </authorList>
    </citation>
    <scope>NUCLEOTIDE SEQUENCE [LARGE SCALE GENOMIC DNA]</scope>
    <source>
        <strain evidence="1 2">JL40</strain>
    </source>
</reference>
<name>A0A096F901_COMTE</name>
<protein>
    <submittedName>
        <fullName evidence="1">Uncharacterized protein</fullName>
    </submittedName>
</protein>
<accession>A0A096F901</accession>
<evidence type="ECO:0000313" key="1">
    <source>
        <dbReference type="EMBL" id="KGH26193.1"/>
    </source>
</evidence>
<dbReference type="AlphaFoldDB" id="A0A096F901"/>
<proteinExistence type="predicted"/>
<dbReference type="Proteomes" id="UP000029553">
    <property type="component" value="Unassembled WGS sequence"/>
</dbReference>
<dbReference type="EMBL" id="AWOR01000072">
    <property type="protein sequence ID" value="KGH26193.1"/>
    <property type="molecule type" value="Genomic_DNA"/>
</dbReference>
<gene>
    <name evidence="1" type="ORF">P353_22695</name>
</gene>
<comment type="caution">
    <text evidence="1">The sequence shown here is derived from an EMBL/GenBank/DDBJ whole genome shotgun (WGS) entry which is preliminary data.</text>
</comment>
<organism evidence="1 2">
    <name type="scientific">Comamonas testosteroni</name>
    <name type="common">Pseudomonas testosteroni</name>
    <dbReference type="NCBI Taxonomy" id="285"/>
    <lineage>
        <taxon>Bacteria</taxon>
        <taxon>Pseudomonadati</taxon>
        <taxon>Pseudomonadota</taxon>
        <taxon>Betaproteobacteria</taxon>
        <taxon>Burkholderiales</taxon>
        <taxon>Comamonadaceae</taxon>
        <taxon>Comamonas</taxon>
    </lineage>
</organism>
<sequence length="91" mass="9599">MLHNVCAPGEGAPAASEECMQTGLLLQLLPGLRSYGGWQLCPAPPRPAKALRNEFTRSGMRARLPNSSAAALQQCSNAAMQQCSNAAMRDG</sequence>